<keyword evidence="3" id="KW-1185">Reference proteome</keyword>
<accession>H3KCJ1</accession>
<feature type="compositionally biased region" description="Basic residues" evidence="1">
    <location>
        <begin position="30"/>
        <end position="41"/>
    </location>
</feature>
<feature type="region of interest" description="Disordered" evidence="1">
    <location>
        <begin position="1"/>
        <end position="55"/>
    </location>
</feature>
<protein>
    <submittedName>
        <fullName evidence="2">Uncharacterized protein</fullName>
    </submittedName>
</protein>
<comment type="caution">
    <text evidence="2">The sequence shown here is derived from an EMBL/GenBank/DDBJ whole genome shotgun (WGS) entry which is preliminary data.</text>
</comment>
<evidence type="ECO:0000313" key="3">
    <source>
        <dbReference type="Proteomes" id="UP000004956"/>
    </source>
</evidence>
<dbReference type="HOGENOM" id="CLU_3030770_0_0_4"/>
<gene>
    <name evidence="2" type="ORF">HMPREF9440_00442</name>
</gene>
<evidence type="ECO:0000313" key="2">
    <source>
        <dbReference type="EMBL" id="EHY32166.1"/>
    </source>
</evidence>
<feature type="compositionally biased region" description="Basic and acidic residues" evidence="1">
    <location>
        <begin position="17"/>
        <end position="29"/>
    </location>
</feature>
<dbReference type="STRING" id="762967.HMPREF9440_00442"/>
<dbReference type="Proteomes" id="UP000004956">
    <property type="component" value="Unassembled WGS sequence"/>
</dbReference>
<dbReference type="AlphaFoldDB" id="H3KCJ1"/>
<organism evidence="2 3">
    <name type="scientific">Sutterella parvirubra YIT 11816</name>
    <dbReference type="NCBI Taxonomy" id="762967"/>
    <lineage>
        <taxon>Bacteria</taxon>
        <taxon>Pseudomonadati</taxon>
        <taxon>Pseudomonadota</taxon>
        <taxon>Betaproteobacteria</taxon>
        <taxon>Burkholderiales</taxon>
        <taxon>Sutterellaceae</taxon>
        <taxon>Sutterella</taxon>
    </lineage>
</organism>
<sequence length="55" mass="5821">MVGRAVGAVHETSGGGSDRRRTGSGEERKNGRKKARKRTGRRGPEAEASSEGLRA</sequence>
<reference evidence="2 3" key="1">
    <citation type="submission" date="2011-11" db="EMBL/GenBank/DDBJ databases">
        <authorList>
            <person name="Weinstock G."/>
            <person name="Sodergren E."/>
            <person name="Clifton S."/>
            <person name="Fulton L."/>
            <person name="Fulton B."/>
            <person name="Courtney L."/>
            <person name="Fronick C."/>
            <person name="Harrison M."/>
            <person name="Strong C."/>
            <person name="Farmer C."/>
            <person name="Delahaunty K."/>
            <person name="Markovic C."/>
            <person name="Hall O."/>
            <person name="Minx P."/>
            <person name="Tomlinson C."/>
            <person name="Mitreva M."/>
            <person name="Hou S."/>
            <person name="Chen J."/>
            <person name="Wollam A."/>
            <person name="Pepin K.H."/>
            <person name="Johnson M."/>
            <person name="Bhonagiri V."/>
            <person name="Zhang X."/>
            <person name="Suruliraj S."/>
            <person name="Warren W."/>
            <person name="Chinwalla A."/>
            <person name="Mardis E.R."/>
            <person name="Wilson R.K."/>
        </authorList>
    </citation>
    <scope>NUCLEOTIDE SEQUENCE [LARGE SCALE GENOMIC DNA]</scope>
    <source>
        <strain evidence="2 3">YIT 11816</strain>
    </source>
</reference>
<proteinExistence type="predicted"/>
<name>H3KCJ1_9BURK</name>
<dbReference type="PATRIC" id="fig|762967.3.peg.373"/>
<evidence type="ECO:0000256" key="1">
    <source>
        <dbReference type="SAM" id="MobiDB-lite"/>
    </source>
</evidence>
<dbReference type="EMBL" id="AFBQ01000050">
    <property type="protein sequence ID" value="EHY32166.1"/>
    <property type="molecule type" value="Genomic_DNA"/>
</dbReference>